<dbReference type="InterPro" id="IPR050109">
    <property type="entry name" value="HTH-type_TetR-like_transc_reg"/>
</dbReference>
<reference evidence="8" key="2">
    <citation type="journal article" date="2019" name="Int. J. Syst. Evol. Microbiol.">
        <title>The Global Catalogue of Microorganisms (GCM) 10K type strain sequencing project: providing services to taxonomists for standard genome sequencing and annotation.</title>
        <authorList>
            <consortium name="The Broad Institute Genomics Platform"/>
            <consortium name="The Broad Institute Genome Sequencing Center for Infectious Disease"/>
            <person name="Wu L."/>
            <person name="Ma J."/>
        </authorList>
    </citation>
    <scope>NUCLEOTIDE SEQUENCE [LARGE SCALE GENOMIC DNA]</scope>
    <source>
        <strain evidence="8">NBRC 113072</strain>
    </source>
</reference>
<keyword evidence="3" id="KW-0804">Transcription</keyword>
<evidence type="ECO:0000256" key="1">
    <source>
        <dbReference type="ARBA" id="ARBA00023015"/>
    </source>
</evidence>
<feature type="domain" description="HTH tetR-type" evidence="5">
    <location>
        <begin position="2"/>
        <end position="62"/>
    </location>
</feature>
<evidence type="ECO:0000259" key="5">
    <source>
        <dbReference type="PROSITE" id="PS50977"/>
    </source>
</evidence>
<dbReference type="RefSeq" id="WP_284304469.1">
    <property type="nucleotide sequence ID" value="NZ_BSUO01000001.1"/>
</dbReference>
<feature type="DNA-binding region" description="H-T-H motif" evidence="4">
    <location>
        <begin position="25"/>
        <end position="44"/>
    </location>
</feature>
<sequence>MTTRRDRLFDVAADHFVRFGFRKASISGITHEAKVSKGALYLEFATKDDLFTQVVYREFRLYLQDALARVQNDPEGGRLSRIYRHCLAALLKREFLVSLYTDTDGALTGLLVQHGPERYGPRVVLGETFLARLQQAGLVTPTIPAASLSHTLSVLTTGPLLAEPLLRREDSPPLRETLGAISDMISTSFEISGPDVSEGKEAFADLVQALISELDPERLA</sequence>
<reference evidence="7" key="3">
    <citation type="submission" date="2023-02" db="EMBL/GenBank/DDBJ databases">
        <authorList>
            <person name="Sun Q."/>
            <person name="Mori K."/>
        </authorList>
    </citation>
    <scope>NUCLEOTIDE SEQUENCE</scope>
    <source>
        <strain evidence="7">NBRC 113072</strain>
    </source>
</reference>
<evidence type="ECO:0000256" key="4">
    <source>
        <dbReference type="PROSITE-ProRule" id="PRU00335"/>
    </source>
</evidence>
<reference evidence="7" key="1">
    <citation type="journal article" date="2014" name="Int. J. Syst. Evol. Microbiol.">
        <title>Complete genome of a new Firmicutes species belonging to the dominant human colonic microbiota ('Ruminococcus bicirculans') reveals two chromosomes and a selective capacity to utilize plant glucans.</title>
        <authorList>
            <consortium name="NISC Comparative Sequencing Program"/>
            <person name="Wegmann U."/>
            <person name="Louis P."/>
            <person name="Goesmann A."/>
            <person name="Henrissat B."/>
            <person name="Duncan S.H."/>
            <person name="Flint H.J."/>
        </authorList>
    </citation>
    <scope>NUCLEOTIDE SEQUENCE</scope>
    <source>
        <strain evidence="7">NBRC 113072</strain>
    </source>
</reference>
<protein>
    <recommendedName>
        <fullName evidence="5">HTH tetR-type domain-containing protein</fullName>
    </recommendedName>
</protein>
<dbReference type="Gene3D" id="1.10.357.10">
    <property type="entry name" value="Tetracycline Repressor, domain 2"/>
    <property type="match status" value="1"/>
</dbReference>
<keyword evidence="1" id="KW-0805">Transcription regulation</keyword>
<dbReference type="EMBL" id="BSUO01000001">
    <property type="protein sequence ID" value="GMA40836.1"/>
    <property type="molecule type" value="Genomic_DNA"/>
</dbReference>
<keyword evidence="2 4" id="KW-0238">DNA-binding</keyword>
<dbReference type="Pfam" id="PF00440">
    <property type="entry name" value="TetR_N"/>
    <property type="match status" value="1"/>
</dbReference>
<dbReference type="InterPro" id="IPR001647">
    <property type="entry name" value="HTH_TetR"/>
</dbReference>
<evidence type="ECO:0000256" key="3">
    <source>
        <dbReference type="ARBA" id="ARBA00023163"/>
    </source>
</evidence>
<evidence type="ECO:0000256" key="2">
    <source>
        <dbReference type="ARBA" id="ARBA00023125"/>
    </source>
</evidence>
<dbReference type="Proteomes" id="UP001157126">
    <property type="component" value="Unassembled WGS sequence"/>
</dbReference>
<comment type="caution">
    <text evidence="7">The sequence shown here is derived from an EMBL/GenBank/DDBJ whole genome shotgun (WGS) entry which is preliminary data.</text>
</comment>
<dbReference type="PANTHER" id="PTHR30055:SF234">
    <property type="entry name" value="HTH-TYPE TRANSCRIPTIONAL REGULATOR BETI"/>
    <property type="match status" value="1"/>
</dbReference>
<evidence type="ECO:0000313" key="7">
    <source>
        <dbReference type="EMBL" id="GMA41996.1"/>
    </source>
</evidence>
<organism evidence="7 8">
    <name type="scientific">Mobilicoccus caccae</name>
    <dbReference type="NCBI Taxonomy" id="1859295"/>
    <lineage>
        <taxon>Bacteria</taxon>
        <taxon>Bacillati</taxon>
        <taxon>Actinomycetota</taxon>
        <taxon>Actinomycetes</taxon>
        <taxon>Micrococcales</taxon>
        <taxon>Dermatophilaceae</taxon>
        <taxon>Mobilicoccus</taxon>
    </lineage>
</organism>
<dbReference type="SUPFAM" id="SSF46689">
    <property type="entry name" value="Homeodomain-like"/>
    <property type="match status" value="1"/>
</dbReference>
<dbReference type="PANTHER" id="PTHR30055">
    <property type="entry name" value="HTH-TYPE TRANSCRIPTIONAL REGULATOR RUTR"/>
    <property type="match status" value="1"/>
</dbReference>
<dbReference type="PROSITE" id="PS50977">
    <property type="entry name" value="HTH_TETR_2"/>
    <property type="match status" value="1"/>
</dbReference>
<dbReference type="InterPro" id="IPR009057">
    <property type="entry name" value="Homeodomain-like_sf"/>
</dbReference>
<name>A0ABQ6IWN2_9MICO</name>
<evidence type="ECO:0000313" key="8">
    <source>
        <dbReference type="Proteomes" id="UP001157126"/>
    </source>
</evidence>
<accession>A0ABQ6IWN2</accession>
<keyword evidence="8" id="KW-1185">Reference proteome</keyword>
<proteinExistence type="predicted"/>
<gene>
    <name evidence="6" type="ORF">GCM10025883_28810</name>
    <name evidence="7" type="ORF">GCM10025883_40410</name>
</gene>
<dbReference type="EMBL" id="BSUO01000001">
    <property type="protein sequence ID" value="GMA41996.1"/>
    <property type="molecule type" value="Genomic_DNA"/>
</dbReference>
<evidence type="ECO:0000313" key="6">
    <source>
        <dbReference type="EMBL" id="GMA40836.1"/>
    </source>
</evidence>